<dbReference type="InterPro" id="IPR049704">
    <property type="entry name" value="Aminotrans_3_PPA_site"/>
</dbReference>
<dbReference type="SUPFAM" id="SSF56112">
    <property type="entry name" value="Protein kinase-like (PK-like)"/>
    <property type="match status" value="1"/>
</dbReference>
<dbReference type="EMBL" id="KQ087191">
    <property type="protein sequence ID" value="KLT43875.1"/>
    <property type="molecule type" value="Genomic_DNA"/>
</dbReference>
<keyword evidence="4" id="KW-0808">Transferase</keyword>
<dbReference type="RefSeq" id="XP_018280366.1">
    <property type="nucleotide sequence ID" value="XM_018426528.1"/>
</dbReference>
<dbReference type="InterPro" id="IPR002575">
    <property type="entry name" value="Aminoglycoside_PTrfase"/>
</dbReference>
<dbReference type="OrthoDB" id="10261433at2759"/>
<dbReference type="Proteomes" id="UP000053611">
    <property type="component" value="Unassembled WGS sequence"/>
</dbReference>
<dbReference type="PANTHER" id="PTHR45688:SF13">
    <property type="entry name" value="ALANINE--GLYOXYLATE AMINOTRANSFERASE 2-LIKE"/>
    <property type="match status" value="1"/>
</dbReference>
<dbReference type="PROSITE" id="PS00600">
    <property type="entry name" value="AA_TRANSFER_CLASS_3"/>
    <property type="match status" value="1"/>
</dbReference>
<comment type="similarity">
    <text evidence="1">Belongs to the class-III pyridoxal-phosphate-dependent aminotransferase family.</text>
</comment>
<accession>A0A0J0XS11</accession>
<dbReference type="Gene3D" id="3.40.640.10">
    <property type="entry name" value="Type I PLP-dependent aspartate aminotransferase-like (Major domain)"/>
    <property type="match status" value="1"/>
</dbReference>
<dbReference type="InterPro" id="IPR011009">
    <property type="entry name" value="Kinase-like_dom_sf"/>
</dbReference>
<dbReference type="SUPFAM" id="SSF53383">
    <property type="entry name" value="PLP-dependent transferases"/>
    <property type="match status" value="1"/>
</dbReference>
<evidence type="ECO:0000256" key="2">
    <source>
        <dbReference type="ARBA" id="ARBA00022898"/>
    </source>
</evidence>
<name>A0A0J0XS11_9TREE</name>
<evidence type="ECO:0000256" key="1">
    <source>
        <dbReference type="ARBA" id="ARBA00008954"/>
    </source>
</evidence>
<dbReference type="Pfam" id="PF00202">
    <property type="entry name" value="Aminotran_3"/>
    <property type="match status" value="1"/>
</dbReference>
<dbReference type="PANTHER" id="PTHR45688">
    <property type="match status" value="1"/>
</dbReference>
<dbReference type="STRING" id="879819.A0A0J0XS11"/>
<organism evidence="4 5">
    <name type="scientific">Cutaneotrichosporon oleaginosum</name>
    <dbReference type="NCBI Taxonomy" id="879819"/>
    <lineage>
        <taxon>Eukaryota</taxon>
        <taxon>Fungi</taxon>
        <taxon>Dikarya</taxon>
        <taxon>Basidiomycota</taxon>
        <taxon>Agaricomycotina</taxon>
        <taxon>Tremellomycetes</taxon>
        <taxon>Trichosporonales</taxon>
        <taxon>Trichosporonaceae</taxon>
        <taxon>Cutaneotrichosporon</taxon>
    </lineage>
</organism>
<dbReference type="NCBIfam" id="NF004800">
    <property type="entry name" value="PRK06149.1"/>
    <property type="match status" value="1"/>
</dbReference>
<dbReference type="GO" id="GO:0030170">
    <property type="term" value="F:pyridoxal phosphate binding"/>
    <property type="evidence" value="ECO:0007669"/>
    <property type="project" value="InterPro"/>
</dbReference>
<dbReference type="Gene3D" id="3.30.200.20">
    <property type="entry name" value="Phosphorylase Kinase, domain 1"/>
    <property type="match status" value="1"/>
</dbReference>
<keyword evidence="2" id="KW-0663">Pyridoxal phosphate</keyword>
<dbReference type="Gene3D" id="3.90.1200.10">
    <property type="match status" value="1"/>
</dbReference>
<evidence type="ECO:0000259" key="3">
    <source>
        <dbReference type="Pfam" id="PF01636"/>
    </source>
</evidence>
<dbReference type="Gene3D" id="3.90.1150.10">
    <property type="entry name" value="Aspartate Aminotransferase, domain 1"/>
    <property type="match status" value="1"/>
</dbReference>
<proteinExistence type="inferred from homology"/>
<gene>
    <name evidence="4" type="ORF">CC85DRAFT_327007</name>
</gene>
<dbReference type="GO" id="GO:0008483">
    <property type="term" value="F:transaminase activity"/>
    <property type="evidence" value="ECO:0007669"/>
    <property type="project" value="InterPro"/>
</dbReference>
<protein>
    <submittedName>
        <fullName evidence="4">PLP-dependent transferase</fullName>
    </submittedName>
</protein>
<reference evidence="4 5" key="1">
    <citation type="submission" date="2015-03" db="EMBL/GenBank/DDBJ databases">
        <title>Genomics and transcriptomics of the oil-accumulating basidiomycete yeast T. oleaginosus allow insights into substrate utilization and the diverse evolutionary trajectories of mating systems in fungi.</title>
        <authorList>
            <consortium name="DOE Joint Genome Institute"/>
            <person name="Kourist R."/>
            <person name="Kracht O."/>
            <person name="Bracharz F."/>
            <person name="Lipzen A."/>
            <person name="Nolan M."/>
            <person name="Ohm R."/>
            <person name="Grigoriev I."/>
            <person name="Sun S."/>
            <person name="Heitman J."/>
            <person name="Bruck T."/>
            <person name="Nowrousian M."/>
        </authorList>
    </citation>
    <scope>NUCLEOTIDE SEQUENCE [LARGE SCALE GENOMIC DNA]</scope>
    <source>
        <strain evidence="4 5">IBC0246</strain>
    </source>
</reference>
<dbReference type="InterPro" id="IPR005814">
    <property type="entry name" value="Aminotrans_3"/>
</dbReference>
<feature type="domain" description="Aminoglycoside phosphotransferase" evidence="3">
    <location>
        <begin position="34"/>
        <end position="262"/>
    </location>
</feature>
<dbReference type="InterPro" id="IPR015421">
    <property type="entry name" value="PyrdxlP-dep_Trfase_major"/>
</dbReference>
<evidence type="ECO:0000313" key="5">
    <source>
        <dbReference type="Proteomes" id="UP000053611"/>
    </source>
</evidence>
<dbReference type="InterPro" id="IPR015424">
    <property type="entry name" value="PyrdxlP-dep_Trfase"/>
</dbReference>
<keyword evidence="5" id="KW-1185">Reference proteome</keyword>
<dbReference type="GO" id="GO:0005739">
    <property type="term" value="C:mitochondrion"/>
    <property type="evidence" value="ECO:0007669"/>
    <property type="project" value="TreeGrafter"/>
</dbReference>
<dbReference type="Pfam" id="PF01636">
    <property type="entry name" value="APH"/>
    <property type="match status" value="1"/>
</dbReference>
<dbReference type="InterPro" id="IPR015422">
    <property type="entry name" value="PyrdxlP-dep_Trfase_small"/>
</dbReference>
<evidence type="ECO:0000313" key="4">
    <source>
        <dbReference type="EMBL" id="KLT43875.1"/>
    </source>
</evidence>
<dbReference type="CDD" id="cd00610">
    <property type="entry name" value="OAT_like"/>
    <property type="match status" value="1"/>
</dbReference>
<dbReference type="GeneID" id="28987131"/>
<dbReference type="AlphaFoldDB" id="A0A0J0XS11"/>
<sequence length="960" mass="102187">MFDAHAEQPLLRPFVTADDALVIARASYSLEGSVKELGSNQDRNFLLTTSGPRYLLKFDNDAFSTAELEAQNDALLHLSAAGISVPTPLRDGSGAWISRATTLDGRTVRARLLSFVEGESLVSDGHLFPSIISRLGTLAGRVAATLAPMPRLERDLQWDMRNAMAVIEAYAPSIRDESRRAAVLAKAREAWPLVTAHDLPVQMIHGDITDDNVVGLRDALGRVRPDTVIDWGDLGAGWRVAELAVTLSCIMHHNRARPLDAMPAVAAFDAQVRLTDAELAALWPLVVLRGAVVVASGAHQLALEPDNAYVAERMEHEWHIFDTAAQLPFGLATAAVRAATGRPDDAVPTPRARVLSPDVKAKYVPLDSTSPLLHRGVFLDRDAEERIAAEAARTGVAPVFAYGEPRLTRTTTPGPNAPATTPLVLSVHVPSGTQLRAPFSGQLKASAGEISLIGAFGRIIFRGVSGTSGAIAADKVFSTADGEVTVQWLRPGTASAPQFVDAAFLPAWKRMTFDPAALLGLPPADWLPDVVSERARREGVTASAAERYYELPPGIERGWREVLYDTAGRGYLDMVNNVASVGHGHPRLADAVAAQLLTLNTNNRFLYASLAAYVERLRALAPDTSLSAVLLVNSGSEAVELALKLAHAHTGRRDVVALREAYHGWTAAADAVSTSAYDNPSALGSRPAHVHIAEAVNPYRDARSGVAYAAGVEALLETLDAAGTPAGAFIAEPVFGNGGGVLYPAGYLARVYEAVRARGGLCIADEVQVGLGRLGHHAWGVHEQGVVPDIVAVAKALGNAYPLGAVFTTPAIAASLAREGMFFSSAGGATASAVAGLAVLDIMRHEGLQANAADVGDLLAARFGELMRRHDVVGCVHGMGLYQGIELVRDRTSKAPAAAEAMWVCERMLDYGVIIQPTSERQNVLKIKPPLTLTREHAEVFVRALDAVLGELEARMRADE</sequence>